<feature type="domain" description="HTH lacI-type" evidence="4">
    <location>
        <begin position="3"/>
        <end position="58"/>
    </location>
</feature>
<dbReference type="CDD" id="cd01392">
    <property type="entry name" value="HTH_LacI"/>
    <property type="match status" value="1"/>
</dbReference>
<keyword evidence="2" id="KW-0238">DNA-binding</keyword>
<dbReference type="EMBL" id="POTX01000160">
    <property type="protein sequence ID" value="PZF91764.1"/>
    <property type="molecule type" value="Genomic_DNA"/>
</dbReference>
<evidence type="ECO:0000256" key="1">
    <source>
        <dbReference type="ARBA" id="ARBA00023015"/>
    </source>
</evidence>
<dbReference type="PROSITE" id="PS50932">
    <property type="entry name" value="HTH_LACI_2"/>
    <property type="match status" value="1"/>
</dbReference>
<evidence type="ECO:0000259" key="4">
    <source>
        <dbReference type="PROSITE" id="PS50932"/>
    </source>
</evidence>
<evidence type="ECO:0000256" key="3">
    <source>
        <dbReference type="ARBA" id="ARBA00023163"/>
    </source>
</evidence>
<dbReference type="GO" id="GO:0000976">
    <property type="term" value="F:transcription cis-regulatory region binding"/>
    <property type="evidence" value="ECO:0007669"/>
    <property type="project" value="TreeGrafter"/>
</dbReference>
<dbReference type="SUPFAM" id="SSF47413">
    <property type="entry name" value="lambda repressor-like DNA-binding domains"/>
    <property type="match status" value="1"/>
</dbReference>
<gene>
    <name evidence="5" type="ORF">C1I93_20810</name>
</gene>
<sequence>MRPTLRDVAEAVGVSRSTVSNAYGRPDQLSAELRQRILDTALKMGYSGPDPTARSLRRGFVGAIGVLFTSQLSYAFTDPFAVRFLTGVAEAAERHSSSLLLVPLPNDPAGARKAVENAAVDGFCVYCAGDEEGIIDTIRGRGLPFVTTSSRPRAGDRWVGIDERAAARSIAEHLTGLGHRRVALLGDGISPDPTSGLRRLPDVAEVTHSTTRDRLAGFADAFASVGVAWPELTILEAVGNTRAAGAEAVRALHALAEPPTAVLACSDVLALGAMDALPAVVSVTGFDDIAEAAPAGLTTVRQPGEEKGRSAAELLFDPPTDTAAGQILLPTTLVSRTSTRPVPRS</sequence>
<dbReference type="Gene3D" id="3.40.50.2300">
    <property type="match status" value="2"/>
</dbReference>
<accession>A0A2W2CFN6</accession>
<dbReference type="SUPFAM" id="SSF53822">
    <property type="entry name" value="Periplasmic binding protein-like I"/>
    <property type="match status" value="1"/>
</dbReference>
<name>A0A2W2CFN6_9ACTN</name>
<dbReference type="PANTHER" id="PTHR30146">
    <property type="entry name" value="LACI-RELATED TRANSCRIPTIONAL REPRESSOR"/>
    <property type="match status" value="1"/>
</dbReference>
<dbReference type="Pfam" id="PF00356">
    <property type="entry name" value="LacI"/>
    <property type="match status" value="1"/>
</dbReference>
<dbReference type="InterPro" id="IPR000843">
    <property type="entry name" value="HTH_LacI"/>
</dbReference>
<dbReference type="GO" id="GO:0003700">
    <property type="term" value="F:DNA-binding transcription factor activity"/>
    <property type="evidence" value="ECO:0007669"/>
    <property type="project" value="TreeGrafter"/>
</dbReference>
<dbReference type="Pfam" id="PF13377">
    <property type="entry name" value="Peripla_BP_3"/>
    <property type="match status" value="1"/>
</dbReference>
<evidence type="ECO:0000313" key="5">
    <source>
        <dbReference type="EMBL" id="PZF91764.1"/>
    </source>
</evidence>
<dbReference type="PANTHER" id="PTHR30146:SF138">
    <property type="entry name" value="TRANSCRIPTIONAL REGULATORY PROTEIN"/>
    <property type="match status" value="1"/>
</dbReference>
<keyword evidence="3" id="KW-0804">Transcription</keyword>
<keyword evidence="1" id="KW-0805">Transcription regulation</keyword>
<dbReference type="Gene3D" id="1.10.260.40">
    <property type="entry name" value="lambda repressor-like DNA-binding domains"/>
    <property type="match status" value="1"/>
</dbReference>
<evidence type="ECO:0000313" key="6">
    <source>
        <dbReference type="Proteomes" id="UP000248627"/>
    </source>
</evidence>
<reference evidence="5 6" key="1">
    <citation type="submission" date="2018-01" db="EMBL/GenBank/DDBJ databases">
        <title>Draft genome sequence of Jishengella endophytica.</title>
        <authorList>
            <person name="Sahin N."/>
            <person name="Ay H."/>
            <person name="Saygin H."/>
        </authorList>
    </citation>
    <scope>NUCLEOTIDE SEQUENCE [LARGE SCALE GENOMIC DNA]</scope>
    <source>
        <strain evidence="5 6">DSM 45430</strain>
    </source>
</reference>
<protein>
    <submittedName>
        <fullName evidence="5">LacI family transcriptional regulator</fullName>
    </submittedName>
</protein>
<keyword evidence="6" id="KW-1185">Reference proteome</keyword>
<dbReference type="OrthoDB" id="59108at2"/>
<dbReference type="InterPro" id="IPR010982">
    <property type="entry name" value="Lambda_DNA-bd_dom_sf"/>
</dbReference>
<proteinExistence type="predicted"/>
<dbReference type="SMART" id="SM00354">
    <property type="entry name" value="HTH_LACI"/>
    <property type="match status" value="1"/>
</dbReference>
<dbReference type="AlphaFoldDB" id="A0A2W2CFN6"/>
<dbReference type="InterPro" id="IPR028082">
    <property type="entry name" value="Peripla_BP_I"/>
</dbReference>
<comment type="caution">
    <text evidence="5">The sequence shown here is derived from an EMBL/GenBank/DDBJ whole genome shotgun (WGS) entry which is preliminary data.</text>
</comment>
<evidence type="ECO:0000256" key="2">
    <source>
        <dbReference type="ARBA" id="ARBA00023125"/>
    </source>
</evidence>
<dbReference type="InterPro" id="IPR046335">
    <property type="entry name" value="LacI/GalR-like_sensor"/>
</dbReference>
<dbReference type="CDD" id="cd06279">
    <property type="entry name" value="PBP1_LacI-like"/>
    <property type="match status" value="1"/>
</dbReference>
<organism evidence="5 6">
    <name type="scientific">Micromonospora endophytica</name>
    <dbReference type="NCBI Taxonomy" id="515350"/>
    <lineage>
        <taxon>Bacteria</taxon>
        <taxon>Bacillati</taxon>
        <taxon>Actinomycetota</taxon>
        <taxon>Actinomycetes</taxon>
        <taxon>Micromonosporales</taxon>
        <taxon>Micromonosporaceae</taxon>
        <taxon>Micromonospora</taxon>
    </lineage>
</organism>
<dbReference type="RefSeq" id="WP_111244983.1">
    <property type="nucleotide sequence ID" value="NZ_AP023358.1"/>
</dbReference>
<dbReference type="Proteomes" id="UP000248627">
    <property type="component" value="Unassembled WGS sequence"/>
</dbReference>